<evidence type="ECO:0008006" key="3">
    <source>
        <dbReference type="Google" id="ProtNLM"/>
    </source>
</evidence>
<proteinExistence type="predicted"/>
<keyword evidence="2" id="KW-1185">Reference proteome</keyword>
<dbReference type="InterPro" id="IPR043128">
    <property type="entry name" value="Rev_trsase/Diguanyl_cyclase"/>
</dbReference>
<dbReference type="Proteomes" id="UP001234989">
    <property type="component" value="Chromosome 6"/>
</dbReference>
<dbReference type="Gene3D" id="3.10.10.10">
    <property type="entry name" value="HIV Type 1 Reverse Transcriptase, subunit A, domain 1"/>
    <property type="match status" value="1"/>
</dbReference>
<sequence>MCIDYRLLNKATIKNKYPLPRIDDLFDQLQGATYFSKIDLRYRMFKNYLDIFAIVFINDILIYSHSEEEHASHLKIILQTLEDKQLFTNSANNGLESSLVIEVKEKQDSDSILLQLKDTVRKQKVEIFSIEGNEILEYQGRLCVPDVDE</sequence>
<dbReference type="CDD" id="cd01647">
    <property type="entry name" value="RT_LTR"/>
    <property type="match status" value="1"/>
</dbReference>
<dbReference type="InterPro" id="IPR053134">
    <property type="entry name" value="RNA-dir_DNA_polymerase"/>
</dbReference>
<dbReference type="SUPFAM" id="SSF56672">
    <property type="entry name" value="DNA/RNA polymerases"/>
    <property type="match status" value="1"/>
</dbReference>
<dbReference type="PANTHER" id="PTHR24559">
    <property type="entry name" value="TRANSPOSON TY3-I GAG-POL POLYPROTEIN"/>
    <property type="match status" value="1"/>
</dbReference>
<organism evidence="1 2">
    <name type="scientific">Solanum verrucosum</name>
    <dbReference type="NCBI Taxonomy" id="315347"/>
    <lineage>
        <taxon>Eukaryota</taxon>
        <taxon>Viridiplantae</taxon>
        <taxon>Streptophyta</taxon>
        <taxon>Embryophyta</taxon>
        <taxon>Tracheophyta</taxon>
        <taxon>Spermatophyta</taxon>
        <taxon>Magnoliopsida</taxon>
        <taxon>eudicotyledons</taxon>
        <taxon>Gunneridae</taxon>
        <taxon>Pentapetalae</taxon>
        <taxon>asterids</taxon>
        <taxon>lamiids</taxon>
        <taxon>Solanales</taxon>
        <taxon>Solanaceae</taxon>
        <taxon>Solanoideae</taxon>
        <taxon>Solaneae</taxon>
        <taxon>Solanum</taxon>
    </lineage>
</organism>
<evidence type="ECO:0000313" key="1">
    <source>
        <dbReference type="EMBL" id="WMV33547.1"/>
    </source>
</evidence>
<dbReference type="EMBL" id="CP133617">
    <property type="protein sequence ID" value="WMV33547.1"/>
    <property type="molecule type" value="Genomic_DNA"/>
</dbReference>
<protein>
    <recommendedName>
        <fullName evidence="3">RNA-directed DNA polymerase-like protein</fullName>
    </recommendedName>
</protein>
<name>A0AAF0TUF3_SOLVR</name>
<accession>A0AAF0TUF3</accession>
<dbReference type="AlphaFoldDB" id="A0AAF0TUF3"/>
<dbReference type="PANTHER" id="PTHR24559:SF444">
    <property type="entry name" value="REVERSE TRANSCRIPTASE DOMAIN-CONTAINING PROTEIN"/>
    <property type="match status" value="1"/>
</dbReference>
<gene>
    <name evidence="1" type="ORF">MTR67_026932</name>
</gene>
<reference evidence="1" key="1">
    <citation type="submission" date="2023-08" db="EMBL/GenBank/DDBJ databases">
        <title>A de novo genome assembly of Solanum verrucosum Schlechtendal, a Mexican diploid species geographically isolated from the other diploid A-genome species in potato relatives.</title>
        <authorList>
            <person name="Hosaka K."/>
        </authorList>
    </citation>
    <scope>NUCLEOTIDE SEQUENCE</scope>
    <source>
        <tissue evidence="1">Young leaves</tissue>
    </source>
</reference>
<dbReference type="Gene3D" id="3.30.70.270">
    <property type="match status" value="2"/>
</dbReference>
<evidence type="ECO:0000313" key="2">
    <source>
        <dbReference type="Proteomes" id="UP001234989"/>
    </source>
</evidence>
<dbReference type="InterPro" id="IPR043502">
    <property type="entry name" value="DNA/RNA_pol_sf"/>
</dbReference>